<dbReference type="EMBL" id="BEXT01000001">
    <property type="protein sequence ID" value="GBC59607.1"/>
    <property type="molecule type" value="Genomic_DNA"/>
</dbReference>
<reference evidence="2" key="2">
    <citation type="submission" date="2019-01" db="EMBL/GenBank/DDBJ databases">
        <title>Genome sequence of Desulfonema ishimotonii strain Tokyo 01.</title>
        <authorList>
            <person name="Fukui M."/>
        </authorList>
    </citation>
    <scope>NUCLEOTIDE SEQUENCE [LARGE SCALE GENOMIC DNA]</scope>
    <source>
        <strain evidence="2">Tokyo 01</strain>
    </source>
</reference>
<proteinExistence type="predicted"/>
<dbReference type="Proteomes" id="UP000288096">
    <property type="component" value="Unassembled WGS sequence"/>
</dbReference>
<accession>A0A401FRL7</accession>
<evidence type="ECO:0000313" key="1">
    <source>
        <dbReference type="EMBL" id="GBC59607.1"/>
    </source>
</evidence>
<name>A0A401FRL7_9BACT</name>
<comment type="caution">
    <text evidence="1">The sequence shown here is derived from an EMBL/GenBank/DDBJ whole genome shotgun (WGS) entry which is preliminary data.</text>
</comment>
<organism evidence="1 2">
    <name type="scientific">Desulfonema ishimotonii</name>
    <dbReference type="NCBI Taxonomy" id="45657"/>
    <lineage>
        <taxon>Bacteria</taxon>
        <taxon>Pseudomonadati</taxon>
        <taxon>Thermodesulfobacteriota</taxon>
        <taxon>Desulfobacteria</taxon>
        <taxon>Desulfobacterales</taxon>
        <taxon>Desulfococcaceae</taxon>
        <taxon>Desulfonema</taxon>
    </lineage>
</organism>
<keyword evidence="2" id="KW-1185">Reference proteome</keyword>
<protein>
    <submittedName>
        <fullName evidence="1">Uncharacterized protein</fullName>
    </submittedName>
</protein>
<dbReference type="AlphaFoldDB" id="A0A401FRL7"/>
<reference evidence="2" key="1">
    <citation type="submission" date="2017-11" db="EMBL/GenBank/DDBJ databases">
        <authorList>
            <person name="Watanabe M."/>
            <person name="Kojima H."/>
        </authorList>
    </citation>
    <scope>NUCLEOTIDE SEQUENCE [LARGE SCALE GENOMIC DNA]</scope>
    <source>
        <strain evidence="2">Tokyo 01</strain>
    </source>
</reference>
<evidence type="ECO:0000313" key="2">
    <source>
        <dbReference type="Proteomes" id="UP000288096"/>
    </source>
</evidence>
<sequence>MFMQNIFVNIPGGIIRFLIVPALFLCCGCGNGELPIREIQASLRNVPEYAILLEDMKEEGNFFKDYYHKYRVVRGEAARQTDWLAVPDDYYRANAGFLGMALLSRKSGEMISSAVPPGYLYVGDNRYGQWQADRSGRTFWAFNRGRPLFDELDIDLKLPVYRTDYNTYRKSASRRVPYYGPKHEYGTSGTVTQKKKPTFYQRRMAKAQTANASFGEKVSKRIGRTRTNFRGRSGGRGK</sequence>
<gene>
    <name evidence="1" type="ORF">DENIS_0546</name>
</gene>